<dbReference type="AlphaFoldDB" id="A0A814VHT1"/>
<dbReference type="Proteomes" id="UP000681722">
    <property type="component" value="Unassembled WGS sequence"/>
</dbReference>
<organism evidence="1 3">
    <name type="scientific">Didymodactylos carnosus</name>
    <dbReference type="NCBI Taxonomy" id="1234261"/>
    <lineage>
        <taxon>Eukaryota</taxon>
        <taxon>Metazoa</taxon>
        <taxon>Spiralia</taxon>
        <taxon>Gnathifera</taxon>
        <taxon>Rotifera</taxon>
        <taxon>Eurotatoria</taxon>
        <taxon>Bdelloidea</taxon>
        <taxon>Philodinida</taxon>
        <taxon>Philodinidae</taxon>
        <taxon>Didymodactylos</taxon>
    </lineage>
</organism>
<dbReference type="InterPro" id="IPR036770">
    <property type="entry name" value="Ankyrin_rpt-contain_sf"/>
</dbReference>
<accession>A0A814VHT1</accession>
<reference evidence="1" key="1">
    <citation type="submission" date="2021-02" db="EMBL/GenBank/DDBJ databases">
        <authorList>
            <person name="Nowell W R."/>
        </authorList>
    </citation>
    <scope>NUCLEOTIDE SEQUENCE</scope>
</reference>
<dbReference type="Proteomes" id="UP000663829">
    <property type="component" value="Unassembled WGS sequence"/>
</dbReference>
<protein>
    <recommendedName>
        <fullName evidence="4">Ankyrin repeat protein</fullName>
    </recommendedName>
</protein>
<dbReference type="Gene3D" id="1.25.40.20">
    <property type="entry name" value="Ankyrin repeat-containing domain"/>
    <property type="match status" value="1"/>
</dbReference>
<proteinExistence type="predicted"/>
<name>A0A814VHT1_9BILA</name>
<sequence>MVQIKSELKIQKFYDVIYKLNQLKINVVENITFSVLHFAVYPFTAEDPTLKEYCRLPSLAVVKLLLDYGGQVNVNYIDPSRHSILHLISETKDDENNNIYEIVSIIRLLNEVGCHWDVRNEEDQTPVECAQSDRIRSFMKSQMKVLSSKCTTARLIKISKLNYKPYFSATLHRFIELH</sequence>
<dbReference type="EMBL" id="CAJOBC010008113">
    <property type="protein sequence ID" value="CAF3952866.1"/>
    <property type="molecule type" value="Genomic_DNA"/>
</dbReference>
<evidence type="ECO:0000313" key="3">
    <source>
        <dbReference type="Proteomes" id="UP000663829"/>
    </source>
</evidence>
<evidence type="ECO:0008006" key="4">
    <source>
        <dbReference type="Google" id="ProtNLM"/>
    </source>
</evidence>
<evidence type="ECO:0000313" key="1">
    <source>
        <dbReference type="EMBL" id="CAF1188594.1"/>
    </source>
</evidence>
<dbReference type="EMBL" id="CAJNOQ010008112">
    <property type="protein sequence ID" value="CAF1188594.1"/>
    <property type="molecule type" value="Genomic_DNA"/>
</dbReference>
<comment type="caution">
    <text evidence="1">The sequence shown here is derived from an EMBL/GenBank/DDBJ whole genome shotgun (WGS) entry which is preliminary data.</text>
</comment>
<gene>
    <name evidence="1" type="ORF">GPM918_LOCUS23085</name>
    <name evidence="2" type="ORF">SRO942_LOCUS23084</name>
</gene>
<evidence type="ECO:0000313" key="2">
    <source>
        <dbReference type="EMBL" id="CAF3952866.1"/>
    </source>
</evidence>
<dbReference type="SUPFAM" id="SSF48403">
    <property type="entry name" value="Ankyrin repeat"/>
    <property type="match status" value="1"/>
</dbReference>
<dbReference type="OrthoDB" id="194358at2759"/>
<keyword evidence="3" id="KW-1185">Reference proteome</keyword>